<dbReference type="PROSITE" id="PS50088">
    <property type="entry name" value="ANK_REPEAT"/>
    <property type="match status" value="3"/>
</dbReference>
<dbReference type="PANTHER" id="PTHR24123">
    <property type="entry name" value="ANKYRIN REPEAT-CONTAINING"/>
    <property type="match status" value="1"/>
</dbReference>
<evidence type="ECO:0000259" key="5">
    <source>
        <dbReference type="PROSITE" id="PS51205"/>
    </source>
</evidence>
<proteinExistence type="predicted"/>
<feature type="repeat" description="ANK" evidence="3">
    <location>
        <begin position="630"/>
        <end position="662"/>
    </location>
</feature>
<evidence type="ECO:0000313" key="6">
    <source>
        <dbReference type="EMBL" id="GMI51255.1"/>
    </source>
</evidence>
<dbReference type="SUPFAM" id="SSF109993">
    <property type="entry name" value="VPS9 domain"/>
    <property type="match status" value="1"/>
</dbReference>
<keyword evidence="1" id="KW-0677">Repeat</keyword>
<dbReference type="SMART" id="SM00248">
    <property type="entry name" value="ANK"/>
    <property type="match status" value="13"/>
</dbReference>
<dbReference type="EMBL" id="BRYB01006538">
    <property type="protein sequence ID" value="GMI51255.1"/>
    <property type="molecule type" value="Genomic_DNA"/>
</dbReference>
<evidence type="ECO:0000313" key="7">
    <source>
        <dbReference type="Proteomes" id="UP001165060"/>
    </source>
</evidence>
<feature type="repeat" description="ANK" evidence="3">
    <location>
        <begin position="470"/>
        <end position="502"/>
    </location>
</feature>
<evidence type="ECO:0000256" key="3">
    <source>
        <dbReference type="PROSITE-ProRule" id="PRU00023"/>
    </source>
</evidence>
<dbReference type="Proteomes" id="UP001165060">
    <property type="component" value="Unassembled WGS sequence"/>
</dbReference>
<evidence type="ECO:0000256" key="4">
    <source>
        <dbReference type="SAM" id="MobiDB-lite"/>
    </source>
</evidence>
<dbReference type="PROSITE" id="PS51205">
    <property type="entry name" value="VPS9"/>
    <property type="match status" value="1"/>
</dbReference>
<evidence type="ECO:0000256" key="1">
    <source>
        <dbReference type="ARBA" id="ARBA00022737"/>
    </source>
</evidence>
<accession>A0ABQ6NA27</accession>
<dbReference type="InterPro" id="IPR002110">
    <property type="entry name" value="Ankyrin_rpt"/>
</dbReference>
<keyword evidence="7" id="KW-1185">Reference proteome</keyword>
<keyword evidence="2 3" id="KW-0040">ANK repeat</keyword>
<dbReference type="InterPro" id="IPR037191">
    <property type="entry name" value="VPS9_dom_sf"/>
</dbReference>
<comment type="caution">
    <text evidence="6">The sequence shown here is derived from an EMBL/GenBank/DDBJ whole genome shotgun (WGS) entry which is preliminary data.</text>
</comment>
<dbReference type="InterPro" id="IPR036770">
    <property type="entry name" value="Ankyrin_rpt-contain_sf"/>
</dbReference>
<protein>
    <recommendedName>
        <fullName evidence="5">VPS9 domain-containing protein</fullName>
    </recommendedName>
</protein>
<dbReference type="PROSITE" id="PS50297">
    <property type="entry name" value="ANK_REP_REGION"/>
    <property type="match status" value="3"/>
</dbReference>
<name>A0ABQ6NA27_9STRA</name>
<feature type="domain" description="VPS9" evidence="5">
    <location>
        <begin position="1"/>
        <end position="96"/>
    </location>
</feature>
<dbReference type="Pfam" id="PF02204">
    <property type="entry name" value="VPS9"/>
    <property type="match status" value="1"/>
</dbReference>
<sequence>MALSLLSSIVDHLSASLQVVDPGVTISADVLIASLVPVILASNPPLLSSTLWAIARYAHDPFSLSPPLLSGHAGFCFATLQSALTYVLESAAGVTPARSARVTLAIRCCRTGAQIQLEDVIEEIIREDASSLDLLDPTHSRTILSSALESSVRSPSLLPFLLAQQHRHGVNMGAKTRLSPYHGPHLCRSPLHLAVSMSMPLSHIASLLGAGCERNSPDAAGATPKTLAHKALHQATVKQDERERQRCLDVVDLLNCDPKVESLGKAARTGAARTMSFLLMQGADPNEISEGGRPLHVAVECNQVDIVTRLLDDERTEVTGECLDLLHMDAVVETATTLDRVHMGSLLLKREWGEGEAKRAAESDRIKALPSPILSAFLSYHPSTHSLHELAKNSDARGVQALLLHGANPDQPHPELMFTPLIAAVYNKDLASAEVLLRGMSGETRPEDESLLLWMKNTGKLAKANFQGRNDMTALHYAAQQGDPSVVTLLLKHGADRRMRDASNRTAHDMASERSFAAVVKLLENDPTAVSVCAAAATGTWDDAASMFAQGESVNAKHVVVATEGAVGWREQKFFPFVRSQHLVGGVVESKTTRHEIFTPLIAACSHNREDVLEKLLEFEELELDGVNLKGQSALMYAAACGNVGLILKLLRRGSDRTLKDDKDRTAVDWAKVKGMNKAADVCRCDPDAYTLVDCARTNDVGGVGALLLQDVGRNKRDYGEPAIVAAAKAASIGVIEVLAGLGAVPDVEGNALDLEATDDNGESALTAACRLGHEDVVLLLLRLRAKRNPEAIAIAAQKGHVLCAVVTNTDPAVTSLHDACALGKLLQVESLLLQGVEVNELDQRAGRNACTPLMAAAASAGGGRRGKAVMIVVERLLREDGVKVNAKNSQGVTALMIAAGNGAIDLCNILIKHGADKDDKDCKGRGVVWWAYNGVPKGAGYECYDGGLVDKNRHRAGAKNAANMISAGMFVAKGGGGGGGLGEDYKRSLRERRKSTGGTQR</sequence>
<reference evidence="6 7" key="1">
    <citation type="journal article" date="2023" name="Commun. Biol.">
        <title>Genome analysis of Parmales, the sister group of diatoms, reveals the evolutionary specialization of diatoms from phago-mixotrophs to photoautotrophs.</title>
        <authorList>
            <person name="Ban H."/>
            <person name="Sato S."/>
            <person name="Yoshikawa S."/>
            <person name="Yamada K."/>
            <person name="Nakamura Y."/>
            <person name="Ichinomiya M."/>
            <person name="Sato N."/>
            <person name="Blanc-Mathieu R."/>
            <person name="Endo H."/>
            <person name="Kuwata A."/>
            <person name="Ogata H."/>
        </authorList>
    </citation>
    <scope>NUCLEOTIDE SEQUENCE [LARGE SCALE GENOMIC DNA]</scope>
</reference>
<dbReference type="Pfam" id="PF12796">
    <property type="entry name" value="Ank_2"/>
    <property type="match status" value="3"/>
</dbReference>
<dbReference type="Pfam" id="PF00023">
    <property type="entry name" value="Ank"/>
    <property type="match status" value="1"/>
</dbReference>
<dbReference type="PANTHER" id="PTHR24123:SF33">
    <property type="entry name" value="PROTEIN HOS4"/>
    <property type="match status" value="1"/>
</dbReference>
<evidence type="ECO:0000256" key="2">
    <source>
        <dbReference type="ARBA" id="ARBA00023043"/>
    </source>
</evidence>
<organism evidence="6 7">
    <name type="scientific">Tetraparma gracilis</name>
    <dbReference type="NCBI Taxonomy" id="2962635"/>
    <lineage>
        <taxon>Eukaryota</taxon>
        <taxon>Sar</taxon>
        <taxon>Stramenopiles</taxon>
        <taxon>Ochrophyta</taxon>
        <taxon>Bolidophyceae</taxon>
        <taxon>Parmales</taxon>
        <taxon>Triparmaceae</taxon>
        <taxon>Tetraparma</taxon>
    </lineage>
</organism>
<dbReference type="InterPro" id="IPR051165">
    <property type="entry name" value="Multifunctional_ANK_Repeat"/>
</dbReference>
<gene>
    <name evidence="6" type="ORF">TeGR_g2071</name>
</gene>
<dbReference type="InterPro" id="IPR003123">
    <property type="entry name" value="VPS9"/>
</dbReference>
<dbReference type="SUPFAM" id="SSF48403">
    <property type="entry name" value="Ankyrin repeat"/>
    <property type="match status" value="2"/>
</dbReference>
<dbReference type="Gene3D" id="1.25.40.20">
    <property type="entry name" value="Ankyrin repeat-containing domain"/>
    <property type="match status" value="6"/>
</dbReference>
<feature type="region of interest" description="Disordered" evidence="4">
    <location>
        <begin position="979"/>
        <end position="1002"/>
    </location>
</feature>
<dbReference type="Gene3D" id="1.20.1050.80">
    <property type="entry name" value="VPS9 domain"/>
    <property type="match status" value="1"/>
</dbReference>
<feature type="repeat" description="ANK" evidence="3">
    <location>
        <begin position="891"/>
        <end position="923"/>
    </location>
</feature>